<feature type="repeat" description="TPR" evidence="3">
    <location>
        <begin position="635"/>
        <end position="668"/>
    </location>
</feature>
<dbReference type="AlphaFoldDB" id="M3CNN8"/>
<keyword evidence="1" id="KW-0677">Repeat</keyword>
<evidence type="ECO:0000313" key="6">
    <source>
        <dbReference type="Proteomes" id="UP000016931"/>
    </source>
</evidence>
<dbReference type="GeneID" id="27904691"/>
<feature type="region of interest" description="Disordered" evidence="4">
    <location>
        <begin position="542"/>
        <end position="566"/>
    </location>
</feature>
<reference evidence="5 6" key="1">
    <citation type="journal article" date="2012" name="PLoS Pathog.">
        <title>Diverse lifestyles and strategies of plant pathogenesis encoded in the genomes of eighteen Dothideomycetes fungi.</title>
        <authorList>
            <person name="Ohm R.A."/>
            <person name="Feau N."/>
            <person name="Henrissat B."/>
            <person name="Schoch C.L."/>
            <person name="Horwitz B.A."/>
            <person name="Barry K.W."/>
            <person name="Condon B.J."/>
            <person name="Copeland A.C."/>
            <person name="Dhillon B."/>
            <person name="Glaser F."/>
            <person name="Hesse C.N."/>
            <person name="Kosti I."/>
            <person name="LaButti K."/>
            <person name="Lindquist E.A."/>
            <person name="Lucas S."/>
            <person name="Salamov A.A."/>
            <person name="Bradshaw R.E."/>
            <person name="Ciuffetti L."/>
            <person name="Hamelin R.C."/>
            <person name="Kema G.H.J."/>
            <person name="Lawrence C."/>
            <person name="Scott J.A."/>
            <person name="Spatafora J.W."/>
            <person name="Turgeon B.G."/>
            <person name="de Wit P.J.G.M."/>
            <person name="Zhong S."/>
            <person name="Goodwin S.B."/>
            <person name="Grigoriev I.V."/>
        </authorList>
    </citation>
    <scope>NUCLEOTIDE SEQUENCE [LARGE SCALE GENOMIC DNA]</scope>
    <source>
        <strain evidence="5 6">SO2202</strain>
    </source>
</reference>
<dbReference type="HOGENOM" id="CLU_004905_0_1_1"/>
<dbReference type="PANTHER" id="PTHR16193">
    <property type="entry name" value="TETRATRICOPEPTIDE REPEAT PROTEIN 27"/>
    <property type="match status" value="1"/>
</dbReference>
<feature type="compositionally biased region" description="Polar residues" evidence="4">
    <location>
        <begin position="689"/>
        <end position="701"/>
    </location>
</feature>
<dbReference type="Proteomes" id="UP000016931">
    <property type="component" value="Unassembled WGS sequence"/>
</dbReference>
<feature type="region of interest" description="Disordered" evidence="4">
    <location>
        <begin position="286"/>
        <end position="309"/>
    </location>
</feature>
<dbReference type="InterPro" id="IPR011990">
    <property type="entry name" value="TPR-like_helical_dom_sf"/>
</dbReference>
<dbReference type="PROSITE" id="PS50005">
    <property type="entry name" value="TPR"/>
    <property type="match status" value="1"/>
</dbReference>
<evidence type="ECO:0000256" key="2">
    <source>
        <dbReference type="ARBA" id="ARBA00022803"/>
    </source>
</evidence>
<dbReference type="eggNOG" id="KOG1128">
    <property type="taxonomic scope" value="Eukaryota"/>
</dbReference>
<dbReference type="STRING" id="692275.M3CNN8"/>
<protein>
    <submittedName>
        <fullName evidence="5">TPR-like protein</fullName>
    </submittedName>
</protein>
<dbReference type="EMBL" id="KB456261">
    <property type="protein sequence ID" value="EMF15378.1"/>
    <property type="molecule type" value="Genomic_DNA"/>
</dbReference>
<keyword evidence="2 3" id="KW-0802">TPR repeat</keyword>
<feature type="compositionally biased region" description="Acidic residues" evidence="4">
    <location>
        <begin position="550"/>
        <end position="560"/>
    </location>
</feature>
<dbReference type="Pfam" id="PF13181">
    <property type="entry name" value="TPR_8"/>
    <property type="match status" value="1"/>
</dbReference>
<dbReference type="RefSeq" id="XP_016763499.1">
    <property type="nucleotide sequence ID" value="XM_016907554.1"/>
</dbReference>
<evidence type="ECO:0000256" key="3">
    <source>
        <dbReference type="PROSITE-ProRule" id="PRU00339"/>
    </source>
</evidence>
<dbReference type="Gene3D" id="1.25.40.10">
    <property type="entry name" value="Tetratricopeptide repeat domain"/>
    <property type="match status" value="1"/>
</dbReference>
<feature type="compositionally biased region" description="Gly residues" evidence="4">
    <location>
        <begin position="818"/>
        <end position="827"/>
    </location>
</feature>
<dbReference type="OMA" id="NNRYARA"/>
<dbReference type="PANTHER" id="PTHR16193:SF0">
    <property type="entry name" value="TETRATRICOPEPTIDE REPEAT PROTEIN 27"/>
    <property type="match status" value="1"/>
</dbReference>
<dbReference type="InterPro" id="IPR044244">
    <property type="entry name" value="TTC27/Emw1"/>
</dbReference>
<sequence>MADALLTYFRVNLPEEIVVHIQAYLEQLEHGDYEGVLRSPEARLLLGHEQNEQLKSVQRNEFATWSDFVFHRLSVFLADRDRAKLQAIAFCIAYAALLAFVQSNVTGPPLPFRAADILLPSEVATDRQQTHHVRQKLLAGLTVDGIAAYKLTPNIELLCVADAIVTNPAVLKNIKAARWAKLRTAFFHQRLLSEVSSTLQEVIYDDLGLLEDDLNVAKDASLHVEFLLERASIHVHHGLDKFARADLEKAKLEHHFQFALVGMLGKRTKYQQKDVSQLVVLAKSATDGNSIPDQPANDDAPQTKPENLDLNDDTLLESISFTKDKPSDESLTEMQNLEALPRVLQELDPGNQPKLQPLDSAMLLLVASSITNTSPQNGLTREETLPYATRVLDGGSSNWQIYTQALLVRSRIEGYKSRTIERGLLQLQALVDQVIAETTAEGSSAKEDSDKPATTSTFLPKAKESESAPVTERLRYIFQLATPTRWELEAELAARWVQLGGLRSALEIYERLEMWAEAALCWAGTEREDKAKRVVRRQLFHATNGGPGDSEIDASEDEEWQGAARDPAPLDAPRLYCILGDIDQSIAYYEKAWEVSHERYARAQRSIGRHFLAAKDMLRAAEAYSKSLRVNQLNHQSWFALGCALLELAQFKRAVEAFSRCVQLDETDAEAWSNLAAALLRTDEDESEPTSADAQQKQQSIKLDDEEDDESPTSHHQPSKETALLEKRQAIRLDALKALKRAASLKHESHRIWENVLIVAASVRPPSYQDILTAQRQIIQLRGPTDGEKCIDIPILTTLVTHIIISSSSSSSSHDKAGGGGGEGGGYYDPSKPGLARMTVKFIDEAVIPLITSSAELWQLVAKLALWRRKPGTALDAEEKAWRTVTNQPGWESQGNEKAWDAVVEATVRLCDAYESLGPQERTEGMAAGSGEVVMKDWKFKARSAVRGIMGRGKECWEGTEGWERLKGAMEELRR</sequence>
<evidence type="ECO:0000256" key="1">
    <source>
        <dbReference type="ARBA" id="ARBA00022737"/>
    </source>
</evidence>
<gene>
    <name evidence="5" type="ORF">SEPMUDRAFT_154220</name>
</gene>
<name>M3CNN8_SPHMS</name>
<proteinExistence type="predicted"/>
<dbReference type="SMART" id="SM00028">
    <property type="entry name" value="TPR"/>
    <property type="match status" value="2"/>
</dbReference>
<evidence type="ECO:0000256" key="4">
    <source>
        <dbReference type="SAM" id="MobiDB-lite"/>
    </source>
</evidence>
<evidence type="ECO:0000313" key="5">
    <source>
        <dbReference type="EMBL" id="EMF15378.1"/>
    </source>
</evidence>
<organism evidence="5 6">
    <name type="scientific">Sphaerulina musiva (strain SO2202)</name>
    <name type="common">Poplar stem canker fungus</name>
    <name type="synonym">Septoria musiva</name>
    <dbReference type="NCBI Taxonomy" id="692275"/>
    <lineage>
        <taxon>Eukaryota</taxon>
        <taxon>Fungi</taxon>
        <taxon>Dikarya</taxon>
        <taxon>Ascomycota</taxon>
        <taxon>Pezizomycotina</taxon>
        <taxon>Dothideomycetes</taxon>
        <taxon>Dothideomycetidae</taxon>
        <taxon>Mycosphaerellales</taxon>
        <taxon>Mycosphaerellaceae</taxon>
        <taxon>Sphaerulina</taxon>
    </lineage>
</organism>
<dbReference type="OrthoDB" id="1936594at2759"/>
<feature type="region of interest" description="Disordered" evidence="4">
    <location>
        <begin position="440"/>
        <end position="464"/>
    </location>
</feature>
<accession>M3CNN8</accession>
<feature type="region of interest" description="Disordered" evidence="4">
    <location>
        <begin position="683"/>
        <end position="723"/>
    </location>
</feature>
<keyword evidence="6" id="KW-1185">Reference proteome</keyword>
<feature type="region of interest" description="Disordered" evidence="4">
    <location>
        <begin position="809"/>
        <end position="828"/>
    </location>
</feature>
<dbReference type="SUPFAM" id="SSF48452">
    <property type="entry name" value="TPR-like"/>
    <property type="match status" value="1"/>
</dbReference>
<dbReference type="InterPro" id="IPR019734">
    <property type="entry name" value="TPR_rpt"/>
</dbReference>